<dbReference type="Pfam" id="PF13614">
    <property type="entry name" value="AAA_31"/>
    <property type="match status" value="1"/>
</dbReference>
<dbReference type="Proteomes" id="UP000017818">
    <property type="component" value="Unassembled WGS sequence"/>
</dbReference>
<evidence type="ECO:0000313" key="3">
    <source>
        <dbReference type="Proteomes" id="UP000017818"/>
    </source>
</evidence>
<evidence type="ECO:0000259" key="1">
    <source>
        <dbReference type="Pfam" id="PF13614"/>
    </source>
</evidence>
<reference evidence="2 3" key="1">
    <citation type="submission" date="2012-05" db="EMBL/GenBank/DDBJ databases">
        <title>The Genome Sequence of Eubacteriaceae bacterium CM2.</title>
        <authorList>
            <consortium name="The Broad Institute Genome Sequencing Platform"/>
            <person name="Earl A."/>
            <person name="Ward D."/>
            <person name="Feldgarden M."/>
            <person name="Gevers D."/>
            <person name="Sizova M."/>
            <person name="Hazen A."/>
            <person name="Epstein S."/>
            <person name="Walker B."/>
            <person name="Young S.K."/>
            <person name="Zeng Q."/>
            <person name="Gargeya S."/>
            <person name="Fitzgerald M."/>
            <person name="Haas B."/>
            <person name="Abouelleil A."/>
            <person name="Alvarado L."/>
            <person name="Arachchi H.M."/>
            <person name="Berlin A."/>
            <person name="Chapman S.B."/>
            <person name="Goldberg J."/>
            <person name="Griggs A."/>
            <person name="Gujja S."/>
            <person name="Hansen M."/>
            <person name="Howarth C."/>
            <person name="Imamovic A."/>
            <person name="Larimer J."/>
            <person name="McCowen C."/>
            <person name="Montmayeur A."/>
            <person name="Murphy C."/>
            <person name="Neiman D."/>
            <person name="Pearson M."/>
            <person name="Priest M."/>
            <person name="Roberts A."/>
            <person name="Saif S."/>
            <person name="Shea T."/>
            <person name="Sisk P."/>
            <person name="Sykes S."/>
            <person name="Wortman J."/>
            <person name="Nusbaum C."/>
            <person name="Birren B."/>
        </authorList>
    </citation>
    <scope>NUCLEOTIDE SEQUENCE [LARGE SCALE GENOMIC DNA]</scope>
    <source>
        <strain evidence="2 3">CM2</strain>
    </source>
</reference>
<evidence type="ECO:0000313" key="2">
    <source>
        <dbReference type="EMBL" id="EHL18503.1"/>
    </source>
</evidence>
<proteinExistence type="predicted"/>
<dbReference type="PATRIC" id="fig|796939.3.peg.232"/>
<dbReference type="InterPro" id="IPR025669">
    <property type="entry name" value="AAA_dom"/>
</dbReference>
<dbReference type="RefSeq" id="WP_009527714.1">
    <property type="nucleotide sequence ID" value="NZ_JH815225.1"/>
</dbReference>
<dbReference type="Gene3D" id="3.40.50.300">
    <property type="entry name" value="P-loop containing nucleotide triphosphate hydrolases"/>
    <property type="match status" value="1"/>
</dbReference>
<name>V9HVS5_9FIRM</name>
<dbReference type="InterPro" id="IPR027417">
    <property type="entry name" value="P-loop_NTPase"/>
</dbReference>
<dbReference type="AlphaFoldDB" id="V9HVS5"/>
<dbReference type="PANTHER" id="PTHR13696:SF52">
    <property type="entry name" value="PARA FAMILY PROTEIN CT_582"/>
    <property type="match status" value="1"/>
</dbReference>
<dbReference type="PANTHER" id="PTHR13696">
    <property type="entry name" value="P-LOOP CONTAINING NUCLEOSIDE TRIPHOSPHATE HYDROLASE"/>
    <property type="match status" value="1"/>
</dbReference>
<organism evidence="2 3">
    <name type="scientific">Peptoanaerobacter stomatis</name>
    <dbReference type="NCBI Taxonomy" id="796937"/>
    <lineage>
        <taxon>Bacteria</taxon>
        <taxon>Bacillati</taxon>
        <taxon>Bacillota</taxon>
        <taxon>Clostridia</taxon>
        <taxon>Peptostreptococcales</taxon>
        <taxon>Filifactoraceae</taxon>
        <taxon>Peptoanaerobacter</taxon>
    </lineage>
</organism>
<dbReference type="InterPro" id="IPR050678">
    <property type="entry name" value="DNA_Partitioning_ATPase"/>
</dbReference>
<dbReference type="HOGENOM" id="CLU_037612_1_4_9"/>
<dbReference type="SUPFAM" id="SSF52540">
    <property type="entry name" value="P-loop containing nucleoside triphosphate hydrolases"/>
    <property type="match status" value="1"/>
</dbReference>
<feature type="domain" description="AAA" evidence="1">
    <location>
        <begin position="1"/>
        <end position="183"/>
    </location>
</feature>
<dbReference type="EMBL" id="AFZF02000009">
    <property type="protein sequence ID" value="EHL18503.1"/>
    <property type="molecule type" value="Genomic_DNA"/>
</dbReference>
<dbReference type="CDD" id="cd02042">
    <property type="entry name" value="ParAB_family"/>
    <property type="match status" value="1"/>
</dbReference>
<accession>V9HVS5</accession>
<sequence>MEILSIINLKGGVAKTISSINIAHILATEHNKKVLIIDNDKQGNTSKILNRYKSNSRGTNEILTISYTQENILELIQNTDYENLDIITANMSLLNANLQTILDQTRPQHTRFKKALELIESKKEYDYCIIDNAPDINISTINALACSTIILIPVMIDDFALDGLKELEEQIETTKKELNEKIKYTGVFITNYDRRNEADIQGALFLENLNYNLFNTKIRHTLKMKASTFERKAILDYSNRCSASKDYKELVKEILNIQ</sequence>
<gene>
    <name evidence="2" type="ORF">HMPREF9630_00228</name>
</gene>
<protein>
    <recommendedName>
        <fullName evidence="1">AAA domain-containing protein</fullName>
    </recommendedName>
</protein>
<dbReference type="OrthoDB" id="9773088at2"/>
<comment type="caution">
    <text evidence="2">The sequence shown here is derived from an EMBL/GenBank/DDBJ whole genome shotgun (WGS) entry which is preliminary data.</text>
</comment>